<sequence length="56" mass="6419">MSIQSIDSLMLLLFQIGPLPYHILSLTLNTVLLIFLLTCPKKIHSFQMMVKQGLKF</sequence>
<keyword evidence="1" id="KW-0472">Membrane</keyword>
<geneLocation type="mitochondrion" evidence="2"/>
<keyword evidence="2" id="KW-0496">Mitochondrion</keyword>
<dbReference type="CTD" id="4509"/>
<dbReference type="RefSeq" id="YP_006702470.1">
    <property type="nucleotide sequence ID" value="NC_018596.1"/>
</dbReference>
<accession>J7FD48</accession>
<dbReference type="GeneID" id="13620942"/>
<protein>
    <submittedName>
        <fullName evidence="2">ATP synthase F0 subunit 8</fullName>
    </submittedName>
</protein>
<evidence type="ECO:0000256" key="1">
    <source>
        <dbReference type="SAM" id="Phobius"/>
    </source>
</evidence>
<keyword evidence="1" id="KW-1133">Transmembrane helix</keyword>
<dbReference type="AlphaFoldDB" id="J7FD48"/>
<feature type="transmembrane region" description="Helical" evidence="1">
    <location>
        <begin position="20"/>
        <end position="39"/>
    </location>
</feature>
<organism evidence="2">
    <name type="scientific">Trichuris discolor</name>
    <dbReference type="NCBI Taxonomy" id="483153"/>
    <lineage>
        <taxon>Eukaryota</taxon>
        <taxon>Metazoa</taxon>
        <taxon>Ecdysozoa</taxon>
        <taxon>Nematoda</taxon>
        <taxon>Enoplea</taxon>
        <taxon>Dorylaimia</taxon>
        <taxon>Trichinellida</taxon>
        <taxon>Trichuridae</taxon>
        <taxon>Trichuris</taxon>
    </lineage>
</organism>
<keyword evidence="1" id="KW-0812">Transmembrane</keyword>
<dbReference type="EMBL" id="JQ996231">
    <property type="protein sequence ID" value="AFK81043.1"/>
    <property type="molecule type" value="Genomic_DNA"/>
</dbReference>
<gene>
    <name evidence="2" type="primary">atp8</name>
</gene>
<reference evidence="2" key="1">
    <citation type="journal article" date="2012" name="Infect. Genet. Evol.">
        <title>Characterization of the complete mitochondrial genomes of two whipworms Trichuris ovis and Trichuris discolor (Nematoda: Trichuridae).</title>
        <authorList>
            <person name="Liu G.H."/>
            <person name="Wang Y."/>
            <person name="Xu M.J."/>
            <person name="Zhou D.H."/>
            <person name="Ye Y.G."/>
            <person name="Li J.Y."/>
            <person name="Song H.Q."/>
            <person name="Lin R.Q."/>
            <person name="Zhu X.Q."/>
        </authorList>
    </citation>
    <scope>NUCLEOTIDE SEQUENCE</scope>
</reference>
<name>J7FD48_9BILA</name>
<proteinExistence type="predicted"/>
<evidence type="ECO:0000313" key="2">
    <source>
        <dbReference type="EMBL" id="AFK81043.1"/>
    </source>
</evidence>